<evidence type="ECO:0000313" key="3">
    <source>
        <dbReference type="Proteomes" id="UP000024837"/>
    </source>
</evidence>
<dbReference type="AlphaFoldDB" id="W7HYI8"/>
<gene>
    <name evidence="2" type="ORF">DRE_05969</name>
</gene>
<sequence length="261" mass="27960">MSLFSPPSPTNPYNLRKRKADIDQPQPPESPLTKRFKRLNLRGASSSPSSSPSSKVIKRGGNSTRLASTATLPTAVEPWNLTPPPFPRPLSPPPAVMDVDDTPYKIYINDLDSSSDSDEPVDDNPIIFLSDVEREMTRIPMAVLKASYSVPSLPVASVAPTSLPTAKSSSGTSTDLILYRPPAEIADDRSSVRQLILQARERMRARDSSPAATMDGIDSTPVAAAAAVDARMTMTDGQVRPIGGFAGTVESDPDAMVLDDL</sequence>
<reference evidence="2 3" key="1">
    <citation type="submission" date="2013-05" db="EMBL/GenBank/DDBJ databases">
        <title>Drechslerella stenobrocha genome reveals carnivorous origination and mechanical trapping mechanism of predatory fungi.</title>
        <authorList>
            <person name="Liu X."/>
            <person name="Zhang W."/>
            <person name="Liu K."/>
        </authorList>
    </citation>
    <scope>NUCLEOTIDE SEQUENCE [LARGE SCALE GENOMIC DNA]</scope>
    <source>
        <strain evidence="2 3">248</strain>
    </source>
</reference>
<evidence type="ECO:0000313" key="2">
    <source>
        <dbReference type="EMBL" id="EWC45242.1"/>
    </source>
</evidence>
<dbReference type="OrthoDB" id="5345504at2759"/>
<accession>W7HYI8</accession>
<proteinExistence type="predicted"/>
<feature type="region of interest" description="Disordered" evidence="1">
    <location>
        <begin position="1"/>
        <end position="79"/>
    </location>
</feature>
<dbReference type="Proteomes" id="UP000024837">
    <property type="component" value="Unassembled WGS sequence"/>
</dbReference>
<dbReference type="HOGENOM" id="CLU_1026635_0_0_1"/>
<protein>
    <submittedName>
        <fullName evidence="2">Uncharacterized protein</fullName>
    </submittedName>
</protein>
<feature type="compositionally biased region" description="Low complexity" evidence="1">
    <location>
        <begin position="45"/>
        <end position="54"/>
    </location>
</feature>
<feature type="compositionally biased region" description="Polar residues" evidence="1">
    <location>
        <begin position="61"/>
        <end position="72"/>
    </location>
</feature>
<keyword evidence="3" id="KW-1185">Reference proteome</keyword>
<dbReference type="EMBL" id="KI966429">
    <property type="protein sequence ID" value="EWC45242.1"/>
    <property type="molecule type" value="Genomic_DNA"/>
</dbReference>
<name>W7HYI8_9PEZI</name>
<feature type="compositionally biased region" description="Pro residues" evidence="1">
    <location>
        <begin position="1"/>
        <end position="10"/>
    </location>
</feature>
<evidence type="ECO:0000256" key="1">
    <source>
        <dbReference type="SAM" id="MobiDB-lite"/>
    </source>
</evidence>
<organism evidence="2 3">
    <name type="scientific">Drechslerella stenobrocha 248</name>
    <dbReference type="NCBI Taxonomy" id="1043628"/>
    <lineage>
        <taxon>Eukaryota</taxon>
        <taxon>Fungi</taxon>
        <taxon>Dikarya</taxon>
        <taxon>Ascomycota</taxon>
        <taxon>Pezizomycotina</taxon>
        <taxon>Orbiliomycetes</taxon>
        <taxon>Orbiliales</taxon>
        <taxon>Orbiliaceae</taxon>
        <taxon>Drechslerella</taxon>
    </lineage>
</organism>